<dbReference type="RefSeq" id="WP_167129353.1">
    <property type="nucleotide sequence ID" value="NZ_JAANCM010000005.1"/>
</dbReference>
<dbReference type="InterPro" id="IPR037914">
    <property type="entry name" value="SpoVT-AbrB_sf"/>
</dbReference>
<keyword evidence="1" id="KW-0238">DNA-binding</keyword>
<evidence type="ECO:0000313" key="2">
    <source>
        <dbReference type="Proteomes" id="UP001155840"/>
    </source>
</evidence>
<dbReference type="SUPFAM" id="SSF89447">
    <property type="entry name" value="AbrB/MazE/MraZ-like"/>
    <property type="match status" value="1"/>
</dbReference>
<dbReference type="GO" id="GO:0003677">
    <property type="term" value="F:DNA binding"/>
    <property type="evidence" value="ECO:0007669"/>
    <property type="project" value="UniProtKB-KW"/>
</dbReference>
<sequence>MARVRLSESGDLHVPLELRERLGLAPGAEMDLTTSDGRMIAVPVEHTRAPEKKTLSMVEFLERIPLYEGPPIDLTEALIEEALLAEAKRRFENVNRQWHDDRP</sequence>
<proteinExistence type="predicted"/>
<evidence type="ECO:0000313" key="1">
    <source>
        <dbReference type="EMBL" id="NHT76608.1"/>
    </source>
</evidence>
<gene>
    <name evidence="1" type="ORF">G8E10_12740</name>
</gene>
<comment type="caution">
    <text evidence="1">The sequence shown here is derived from an EMBL/GenBank/DDBJ whole genome shotgun (WGS) entry which is preliminary data.</text>
</comment>
<name>A0AA44CB41_9HYPH</name>
<organism evidence="1 2">
    <name type="scientific">Ferranicluibacter rubi</name>
    <dbReference type="NCBI Taxonomy" id="2715133"/>
    <lineage>
        <taxon>Bacteria</taxon>
        <taxon>Pseudomonadati</taxon>
        <taxon>Pseudomonadota</taxon>
        <taxon>Alphaproteobacteria</taxon>
        <taxon>Hyphomicrobiales</taxon>
        <taxon>Rhizobiaceae</taxon>
        <taxon>Ferranicluibacter</taxon>
    </lineage>
</organism>
<dbReference type="EMBL" id="JAANCM010000005">
    <property type="protein sequence ID" value="NHT76608.1"/>
    <property type="molecule type" value="Genomic_DNA"/>
</dbReference>
<keyword evidence="2" id="KW-1185">Reference proteome</keyword>
<reference evidence="1" key="1">
    <citation type="submission" date="2020-03" db="EMBL/GenBank/DDBJ databases">
        <title>Ferranicluibacter endophyticum gen. nov., sp. nov., a new genus isolated from Rubus ulmifolius Schott. stem.</title>
        <authorList>
            <person name="Roca-Couso R."/>
            <person name="Flores-Felix J.D."/>
            <person name="Igual J.M."/>
            <person name="Rivas R."/>
        </authorList>
    </citation>
    <scope>NUCLEOTIDE SEQUENCE</scope>
    <source>
        <strain evidence="1">CRRU44</strain>
    </source>
</reference>
<dbReference type="Proteomes" id="UP001155840">
    <property type="component" value="Unassembled WGS sequence"/>
</dbReference>
<protein>
    <submittedName>
        <fullName evidence="1">AbrB/MazE/SpoVT family DNA-binding domain-containing protein</fullName>
    </submittedName>
</protein>
<accession>A0AA44CB41</accession>
<dbReference type="AlphaFoldDB" id="A0AA44CB41"/>